<evidence type="ECO:0000313" key="4">
    <source>
        <dbReference type="EMBL" id="MQY31472.1"/>
    </source>
</evidence>
<accession>A0A7K0E255</accession>
<dbReference type="NCBIfam" id="TIGR00536">
    <property type="entry name" value="hemK_fam"/>
    <property type="match status" value="1"/>
</dbReference>
<dbReference type="PANTHER" id="PTHR18895">
    <property type="entry name" value="HEMK METHYLTRANSFERASE"/>
    <property type="match status" value="1"/>
</dbReference>
<evidence type="ECO:0000256" key="3">
    <source>
        <dbReference type="ARBA" id="ARBA00022691"/>
    </source>
</evidence>
<keyword evidence="1 4" id="KW-0489">Methyltransferase</keyword>
<keyword evidence="3" id="KW-0949">S-adenosyl-L-methionine</keyword>
<proteinExistence type="predicted"/>
<evidence type="ECO:0000256" key="1">
    <source>
        <dbReference type="ARBA" id="ARBA00022603"/>
    </source>
</evidence>
<evidence type="ECO:0000256" key="2">
    <source>
        <dbReference type="ARBA" id="ARBA00022679"/>
    </source>
</evidence>
<gene>
    <name evidence="4" type="primary">prmC_5</name>
    <name evidence="4" type="ORF">NRB56_70810</name>
</gene>
<dbReference type="NCBIfam" id="TIGR03704">
    <property type="entry name" value="PrmC_rel_meth"/>
    <property type="match status" value="1"/>
</dbReference>
<dbReference type="InterPro" id="IPR004556">
    <property type="entry name" value="HemK-like"/>
</dbReference>
<name>A0A7K0E255_9NOCA</name>
<evidence type="ECO:0000313" key="5">
    <source>
        <dbReference type="Proteomes" id="UP000431401"/>
    </source>
</evidence>
<dbReference type="GO" id="GO:0102559">
    <property type="term" value="F:peptide chain release factor N(5)-glutamine methyltransferase activity"/>
    <property type="evidence" value="ECO:0007669"/>
    <property type="project" value="UniProtKB-EC"/>
</dbReference>
<organism evidence="4 5">
    <name type="scientific">Nocardia aurantia</name>
    <dbReference type="NCBI Taxonomy" id="2585199"/>
    <lineage>
        <taxon>Bacteria</taxon>
        <taxon>Bacillati</taxon>
        <taxon>Actinomycetota</taxon>
        <taxon>Actinomycetes</taxon>
        <taxon>Mycobacteriales</taxon>
        <taxon>Nocardiaceae</taxon>
        <taxon>Nocardia</taxon>
    </lineage>
</organism>
<dbReference type="InterPro" id="IPR022446">
    <property type="entry name" value="MeTrfrase_put"/>
</dbReference>
<dbReference type="SUPFAM" id="SSF53335">
    <property type="entry name" value="S-adenosyl-L-methionine-dependent methyltransferases"/>
    <property type="match status" value="1"/>
</dbReference>
<protein>
    <submittedName>
        <fullName evidence="4">Release factor glutamine methyltransferase</fullName>
        <ecNumber evidence="4">2.1.1.297</ecNumber>
    </submittedName>
</protein>
<dbReference type="GO" id="GO:0032259">
    <property type="term" value="P:methylation"/>
    <property type="evidence" value="ECO:0007669"/>
    <property type="project" value="UniProtKB-KW"/>
</dbReference>
<dbReference type="AlphaFoldDB" id="A0A7K0E255"/>
<sequence length="268" mass="27591">MTDPETLVARLRAAGCVFAEEEAALLIAAAASSADLESMVAQRVSGQPLEHLLGWAEFRGLRVAVTPGVFVPRQRTGYLVEQAVEQARSGRRSGPPRDCVVLDMCCGCGALGLAAATELHAAGIGVELTAADLEPAAAACARTNLTPLGASVYCGDLFAPLPPRLAGRVELLLANTPYVPTEAIAHMPPEARDHEPRTALDGGADGLDLIRRVAAAAGHWLAPGGGVFVETGAEQAAVAVKILAAHGLTPSVRESEDLGATVVCGIRP</sequence>
<dbReference type="Gene3D" id="3.40.50.150">
    <property type="entry name" value="Vaccinia Virus protein VP39"/>
    <property type="match status" value="1"/>
</dbReference>
<comment type="caution">
    <text evidence="4">The sequence shown here is derived from an EMBL/GenBank/DDBJ whole genome shotgun (WGS) entry which is preliminary data.</text>
</comment>
<keyword evidence="5" id="KW-1185">Reference proteome</keyword>
<dbReference type="PANTHER" id="PTHR18895:SF74">
    <property type="entry name" value="MTRF1L RELEASE FACTOR GLUTAMINE METHYLTRANSFERASE"/>
    <property type="match status" value="1"/>
</dbReference>
<dbReference type="InterPro" id="IPR050320">
    <property type="entry name" value="N5-glutamine_MTase"/>
</dbReference>
<keyword evidence="2 4" id="KW-0808">Transferase</keyword>
<dbReference type="EC" id="2.1.1.297" evidence="4"/>
<reference evidence="4 5" key="1">
    <citation type="submission" date="2019-10" db="EMBL/GenBank/DDBJ databases">
        <title>Nocardia macrotermitis sp. nov. and Nocardia aurantia sp. nov., isolated from the gut of fungus growing-termite Macrotermes natalensis.</title>
        <authorList>
            <person name="Benndorf R."/>
            <person name="Schwitalla J."/>
            <person name="Martin K."/>
            <person name="De Beer W."/>
            <person name="Kaster A.-K."/>
            <person name="Vollmers J."/>
            <person name="Poulsen M."/>
            <person name="Beemelmanns C."/>
        </authorList>
    </citation>
    <scope>NUCLEOTIDE SEQUENCE [LARGE SCALE GENOMIC DNA]</scope>
    <source>
        <strain evidence="4 5">RB56</strain>
    </source>
</reference>
<dbReference type="Proteomes" id="UP000431401">
    <property type="component" value="Unassembled WGS sequence"/>
</dbReference>
<dbReference type="EMBL" id="WEGI01000019">
    <property type="protein sequence ID" value="MQY31472.1"/>
    <property type="molecule type" value="Genomic_DNA"/>
</dbReference>
<dbReference type="InterPro" id="IPR029063">
    <property type="entry name" value="SAM-dependent_MTases_sf"/>
</dbReference>